<dbReference type="PANTHER" id="PTHR11324">
    <property type="entry name" value="IL16-RELATED"/>
    <property type="match status" value="1"/>
</dbReference>
<protein>
    <recommendedName>
        <fullName evidence="2">PDZ domain-containing protein</fullName>
    </recommendedName>
</protein>
<dbReference type="PANTHER" id="PTHR11324:SF16">
    <property type="entry name" value="PDZ DOMAIN-CONTAINING PROTEIN 2"/>
    <property type="match status" value="1"/>
</dbReference>
<feature type="compositionally biased region" description="Basic and acidic residues" evidence="1">
    <location>
        <begin position="254"/>
        <end position="263"/>
    </location>
</feature>
<feature type="region of interest" description="Disordered" evidence="1">
    <location>
        <begin position="857"/>
        <end position="883"/>
    </location>
</feature>
<dbReference type="OMA" id="GENEEMY"/>
<feature type="compositionally biased region" description="Basic and acidic residues" evidence="1">
    <location>
        <begin position="798"/>
        <end position="826"/>
    </location>
</feature>
<dbReference type="InterPro" id="IPR001478">
    <property type="entry name" value="PDZ"/>
</dbReference>
<proteinExistence type="predicted"/>
<dbReference type="Proteomes" id="UP000694388">
    <property type="component" value="Unplaced"/>
</dbReference>
<evidence type="ECO:0000259" key="2">
    <source>
        <dbReference type="PROSITE" id="PS50106"/>
    </source>
</evidence>
<feature type="region of interest" description="Disordered" evidence="1">
    <location>
        <begin position="247"/>
        <end position="292"/>
    </location>
</feature>
<dbReference type="SUPFAM" id="SSF50156">
    <property type="entry name" value="PDZ domain-like"/>
    <property type="match status" value="3"/>
</dbReference>
<feature type="compositionally biased region" description="Polar residues" evidence="1">
    <location>
        <begin position="1144"/>
        <end position="1157"/>
    </location>
</feature>
<feature type="region of interest" description="Disordered" evidence="1">
    <location>
        <begin position="798"/>
        <end position="836"/>
    </location>
</feature>
<reference evidence="3" key="2">
    <citation type="submission" date="2025-09" db="UniProtKB">
        <authorList>
            <consortium name="Ensembl"/>
        </authorList>
    </citation>
    <scope>IDENTIFICATION</scope>
</reference>
<dbReference type="Pfam" id="PF00595">
    <property type="entry name" value="PDZ"/>
    <property type="match status" value="3"/>
</dbReference>
<feature type="compositionally biased region" description="Basic and acidic residues" evidence="1">
    <location>
        <begin position="857"/>
        <end position="881"/>
    </location>
</feature>
<keyword evidence="4" id="KW-1185">Reference proteome</keyword>
<feature type="region of interest" description="Disordered" evidence="1">
    <location>
        <begin position="1137"/>
        <end position="1157"/>
    </location>
</feature>
<feature type="compositionally biased region" description="Basic and acidic residues" evidence="1">
    <location>
        <begin position="271"/>
        <end position="292"/>
    </location>
</feature>
<dbReference type="InterPro" id="IPR036034">
    <property type="entry name" value="PDZ_sf"/>
</dbReference>
<dbReference type="SMART" id="SM00228">
    <property type="entry name" value="PDZ"/>
    <property type="match status" value="3"/>
</dbReference>
<evidence type="ECO:0000256" key="1">
    <source>
        <dbReference type="SAM" id="MobiDB-lite"/>
    </source>
</evidence>
<feature type="domain" description="PDZ" evidence="2">
    <location>
        <begin position="1477"/>
        <end position="1562"/>
    </location>
</feature>
<sequence length="1565" mass="173656">MGTQSSVPHRQILQACSKVPEKKDACHDASPGDACPVDINPSSKCKNDLLLRGGSMGRLVVLKRELGESFGVDVEIKRWIPARIFILKTQPGGAAERVKLFPGDEIVAVNGIAVTTFDYREACSYFQGLKQDTEIQLSISNTGERGSEGKIKDSVTNGIQKEDTFVGHQIHQEQMLVIPRSDVRDCPQVIPKTEELWQDFLPPPKDVSSDFEDFGENEEMYDGKTMMEDMKRIRSTEKRKCISHALEGRGSVQKMHEIDRNGDLDENTEKDEEKEGKQSRGFEARIGDEAAESVENKRSEETVKFSIKRHELLETDTSQGRKAQDQWAFDKVLTKDYVTEGSKMETCVLSKGKTVGGFRDNFFGIEKGGENDYCDENHKYEGWGGKDSIKKKWKDALAVNNGGMESMNEAKPADNVGEERINRELDHVRSLCCDGESGSVTASAMPNLSPLRPPCSGLSMYASAWDSETGSTDEFSSESSEILEVFNLVEEESGPLAIISNERCASIDDPNNLVKDDAQETQQYTFDPALNACQDIWSNRSVTGAPLCNLFIEDSATHPVTQELPKDRSMVMSSVCNQQVEKQSAVDEVSTEAVNVPALSDSESEPEVFITVLPRESTESLQDIDIEGKNMKHDLIVPVASKSENPQNVKGYSSSLLPDLTQCPSSSSSDFLDHQLKLSSDLIFISSSNPLFITPVTPVWQESSLPHSAIVSQPFMPAELLGSRGEEMVMSDDLMSVNSDIMKQSKNRVKEEQPVVEERMTECEMAKFSGPGLMVIIDGERQTERENDDMTYLENIQHQDDNKVELEDDKGNQKEGWKKESTKHQENMNNKNWSENEEECTRASKCKNWKIGEKGKRKDVEMPIREDTAMEEPQKDAHDNKINITCRKISSDFDTSSADWEMLTRNPKNLSLSRRTSSSSPSLPSSAAPSLPPSPPPLSDDSNVADDQISASPVDQWFISPLVFGSLQMSPQLPSQISAKQTKVQDSEFSENIAKEIVKDKVKPVMMDESGLHNNFKVIEGCTSDSTTNIACEERHVEVEKVRCWSKCVKEDVGHAEYHSPLLAFGDGEPLAMPAITRNANNATKQQTDLLPAESGAPLAEVKNRKTKADYDDSNLVSVQALIQSFEALPRYNDRDQSRKTFRNRQGASWPSWRPQSLKESLSTSMNSFEMKSQLHLWPNSTMDDGSWVDAGNTDKFLNKPNESLQFSNPPMFNQVEALRESRFPSLESDPTDIHVVAKDNEVLKEPEEVQVKGDQNNEYITPSVGLDKFPGKPWPASEGHEIEMKDSKGKGCRWSAGFEVEAETELVGGGESKVVVEESWSVSLEVLSSYAVGKGPRARLTSLLPESDLTSLLEQLQAHEAFWESYFVVLRKEEGMDIGFSITGGSDMELPYVTVHQVFPGGVAANEGSIHHGQRLLWLNGQWLLAVSQSTALRSLHKARTSPHALLVLAKDHEQKVIQSASEIWSKCACTGPFVTVSLPAGTSGLGFSINGGRDSVLGDMPLRIHRLFKGGVAEQSGCLAAGDELLTLGNRDLQDLTRFQAWRLLRAVRQGPVSLVIRKPPAF</sequence>
<name>A0A8C4MZQ9_EPTBU</name>
<dbReference type="Ensembl" id="ENSEBUT00000000560.1">
    <property type="protein sequence ID" value="ENSEBUP00000000268.1"/>
    <property type="gene ID" value="ENSEBUG00000000481.1"/>
</dbReference>
<dbReference type="PROSITE" id="PS50106">
    <property type="entry name" value="PDZ"/>
    <property type="match status" value="3"/>
</dbReference>
<feature type="domain" description="PDZ" evidence="2">
    <location>
        <begin position="1368"/>
        <end position="1440"/>
    </location>
</feature>
<organism evidence="3 4">
    <name type="scientific">Eptatretus burgeri</name>
    <name type="common">Inshore hagfish</name>
    <dbReference type="NCBI Taxonomy" id="7764"/>
    <lineage>
        <taxon>Eukaryota</taxon>
        <taxon>Metazoa</taxon>
        <taxon>Chordata</taxon>
        <taxon>Craniata</taxon>
        <taxon>Vertebrata</taxon>
        <taxon>Cyclostomata</taxon>
        <taxon>Myxini</taxon>
        <taxon>Myxiniformes</taxon>
        <taxon>Myxinidae</taxon>
        <taxon>Eptatretinae</taxon>
        <taxon>Eptatretus</taxon>
    </lineage>
</organism>
<feature type="region of interest" description="Disordered" evidence="1">
    <location>
        <begin position="909"/>
        <end position="946"/>
    </location>
</feature>
<dbReference type="Gene3D" id="2.30.42.10">
    <property type="match status" value="3"/>
</dbReference>
<accession>A0A8C4MZQ9</accession>
<feature type="compositionally biased region" description="Low complexity" evidence="1">
    <location>
        <begin position="910"/>
        <end position="929"/>
    </location>
</feature>
<feature type="domain" description="PDZ" evidence="2">
    <location>
        <begin position="59"/>
        <end position="141"/>
    </location>
</feature>
<evidence type="ECO:0000313" key="3">
    <source>
        <dbReference type="Ensembl" id="ENSEBUP00000000268.1"/>
    </source>
</evidence>
<reference evidence="3" key="1">
    <citation type="submission" date="2025-08" db="UniProtKB">
        <authorList>
            <consortium name="Ensembl"/>
        </authorList>
    </citation>
    <scope>IDENTIFICATION</scope>
</reference>
<evidence type="ECO:0000313" key="4">
    <source>
        <dbReference type="Proteomes" id="UP000694388"/>
    </source>
</evidence>
<dbReference type="GeneTree" id="ENSGT00940000156178"/>